<organism evidence="6 7">
    <name type="scientific">Sulfurimonas autotrophica (strain ATCC BAA-671 / DSM 16294 / JCM 11897 / OK10)</name>
    <dbReference type="NCBI Taxonomy" id="563040"/>
    <lineage>
        <taxon>Bacteria</taxon>
        <taxon>Pseudomonadati</taxon>
        <taxon>Campylobacterota</taxon>
        <taxon>Epsilonproteobacteria</taxon>
        <taxon>Campylobacterales</taxon>
        <taxon>Sulfurimonadaceae</taxon>
        <taxon>Sulfurimonas</taxon>
    </lineage>
</organism>
<dbReference type="EMBL" id="CP002205">
    <property type="protein sequence ID" value="ADN09446.1"/>
    <property type="molecule type" value="Genomic_DNA"/>
</dbReference>
<gene>
    <name evidence="6" type="ordered locus">Saut_1399</name>
</gene>
<dbReference type="Pfam" id="PF02674">
    <property type="entry name" value="Colicin_V"/>
    <property type="match status" value="1"/>
</dbReference>
<keyword evidence="2 5" id="KW-0812">Transmembrane</keyword>
<evidence type="ECO:0000256" key="3">
    <source>
        <dbReference type="ARBA" id="ARBA00022989"/>
    </source>
</evidence>
<feature type="transmembrane region" description="Helical" evidence="5">
    <location>
        <begin position="67"/>
        <end position="90"/>
    </location>
</feature>
<sequence>MDFNYFDIIAAIIILLLGLKGILNGFFKEIFGLIGIIGGIFVASRVGDEVGHYLSNMIFKFSNESAIDFTGFLVTLALFWLIMVLIGFAFKKLSSLSGLGPIDKILGFVVGASKFFLIAAVIAYAVYNVKAIKTTLDSSLKTSILFPILVETGRYIMKIDPTEVSNDINTTISQGSADLQKKVEDNITASTLQQIDEIKNKIQEK</sequence>
<dbReference type="HOGENOM" id="CLU_092720_1_0_7"/>
<feature type="transmembrane region" description="Helical" evidence="5">
    <location>
        <begin position="6"/>
        <end position="23"/>
    </location>
</feature>
<dbReference type="RefSeq" id="WP_013327199.1">
    <property type="nucleotide sequence ID" value="NC_014506.1"/>
</dbReference>
<evidence type="ECO:0000256" key="2">
    <source>
        <dbReference type="ARBA" id="ARBA00022692"/>
    </source>
</evidence>
<evidence type="ECO:0000256" key="1">
    <source>
        <dbReference type="ARBA" id="ARBA00004141"/>
    </source>
</evidence>
<dbReference type="STRING" id="563040.Saut_1399"/>
<protein>
    <submittedName>
        <fullName evidence="6">Colicin V production protein</fullName>
    </submittedName>
</protein>
<keyword evidence="7" id="KW-1185">Reference proteome</keyword>
<keyword evidence="3 5" id="KW-1133">Transmembrane helix</keyword>
<evidence type="ECO:0000313" key="6">
    <source>
        <dbReference type="EMBL" id="ADN09446.1"/>
    </source>
</evidence>
<keyword evidence="4 5" id="KW-0472">Membrane</keyword>
<dbReference type="GO" id="GO:0009403">
    <property type="term" value="P:toxin biosynthetic process"/>
    <property type="evidence" value="ECO:0007669"/>
    <property type="project" value="InterPro"/>
</dbReference>
<reference evidence="7" key="1">
    <citation type="journal article" date="2010" name="Stand. Genomic Sci.">
        <title>Complete genome sequence of Sulfurimonas autotrophica type strain (OK10).</title>
        <authorList>
            <person name="Sikorski J."/>
            <person name="Munk C."/>
            <person name="Lapidus A."/>
            <person name="Djao O."/>
            <person name="Lucas S."/>
            <person name="Glavina Del Rio T."/>
            <person name="Nolan M."/>
            <person name="Tice H."/>
            <person name="Han C."/>
            <person name="Cheng J."/>
            <person name="Tapia R."/>
            <person name="Goodwin L."/>
            <person name="Pitluck S."/>
            <person name="Liolios K."/>
            <person name="Ivanova N."/>
            <person name="Mavromatis K."/>
            <person name="Mikhailova N."/>
            <person name="Pati A."/>
            <person name="Sims D."/>
            <person name="Meincke L."/>
            <person name="Brettin T."/>
            <person name="Detter J."/>
            <person name="Chen A."/>
            <person name="Palaniappan K."/>
            <person name="Land M."/>
            <person name="Hauser L."/>
            <person name="Chang Y."/>
            <person name="Jeffries C."/>
            <person name="Rohde M."/>
            <person name="Lang E."/>
            <person name="Spring S."/>
            <person name="Goker M."/>
            <person name="Woyke T."/>
            <person name="Bristow J."/>
            <person name="Eisen J."/>
            <person name="Markowitz V."/>
            <person name="Hugenholtz P."/>
            <person name="Kyrpides N."/>
            <person name="Klenk H."/>
        </authorList>
    </citation>
    <scope>NUCLEOTIDE SEQUENCE [LARGE SCALE GENOMIC DNA]</scope>
    <source>
        <strain evidence="7">ATCC BAA-671 / DSM 16294 / JCM 11897 / OK10</strain>
    </source>
</reference>
<dbReference type="AlphaFoldDB" id="E0UU71"/>
<accession>E0UU71</accession>
<evidence type="ECO:0000256" key="4">
    <source>
        <dbReference type="ARBA" id="ARBA00023136"/>
    </source>
</evidence>
<dbReference type="KEGG" id="sua:Saut_1399"/>
<evidence type="ECO:0000313" key="7">
    <source>
        <dbReference type="Proteomes" id="UP000007803"/>
    </source>
</evidence>
<proteinExistence type="predicted"/>
<dbReference type="Proteomes" id="UP000007803">
    <property type="component" value="Chromosome"/>
</dbReference>
<dbReference type="eggNOG" id="COG1286">
    <property type="taxonomic scope" value="Bacteria"/>
</dbReference>
<dbReference type="PANTHER" id="PTHR37306">
    <property type="entry name" value="COLICIN V PRODUCTION PROTEIN"/>
    <property type="match status" value="1"/>
</dbReference>
<comment type="subcellular location">
    <subcellularLocation>
        <location evidence="1">Membrane</location>
        <topology evidence="1">Multi-pass membrane protein</topology>
    </subcellularLocation>
</comment>
<dbReference type="PANTHER" id="PTHR37306:SF1">
    <property type="entry name" value="COLICIN V PRODUCTION PROTEIN"/>
    <property type="match status" value="1"/>
</dbReference>
<dbReference type="GO" id="GO:0016020">
    <property type="term" value="C:membrane"/>
    <property type="evidence" value="ECO:0007669"/>
    <property type="project" value="UniProtKB-SubCell"/>
</dbReference>
<feature type="transmembrane region" description="Helical" evidence="5">
    <location>
        <begin position="102"/>
        <end position="127"/>
    </location>
</feature>
<name>E0UU71_SULAO</name>
<dbReference type="InterPro" id="IPR003825">
    <property type="entry name" value="Colicin-V_CvpA"/>
</dbReference>
<dbReference type="OrthoDB" id="5334123at2"/>
<evidence type="ECO:0000256" key="5">
    <source>
        <dbReference type="SAM" id="Phobius"/>
    </source>
</evidence>